<dbReference type="GO" id="GO:0005829">
    <property type="term" value="C:cytosol"/>
    <property type="evidence" value="ECO:0007669"/>
    <property type="project" value="TreeGrafter"/>
</dbReference>
<dbReference type="CDD" id="cd00438">
    <property type="entry name" value="cupin_RmlC"/>
    <property type="match status" value="1"/>
</dbReference>
<proteinExistence type="inferred from homology"/>
<dbReference type="Gene3D" id="2.60.120.10">
    <property type="entry name" value="Jelly Rolls"/>
    <property type="match status" value="1"/>
</dbReference>
<dbReference type="Pfam" id="PF00908">
    <property type="entry name" value="dTDP_sugar_isom"/>
    <property type="match status" value="1"/>
</dbReference>
<evidence type="ECO:0000256" key="1">
    <source>
        <dbReference type="PIRSR" id="PIRSR600888-1"/>
    </source>
</evidence>
<name>A0A844GUR8_9CHRO</name>
<dbReference type="GO" id="GO:0008830">
    <property type="term" value="F:dTDP-4-dehydrorhamnose 3,5-epimerase activity"/>
    <property type="evidence" value="ECO:0007669"/>
    <property type="project" value="UniProtKB-UniRule"/>
</dbReference>
<dbReference type="Proteomes" id="UP000437131">
    <property type="component" value="Unassembled WGS sequence"/>
</dbReference>
<dbReference type="InterPro" id="IPR000888">
    <property type="entry name" value="RmlC-like"/>
</dbReference>
<organism evidence="4 5">
    <name type="scientific">Cyanobacterium aponinum 0216</name>
    <dbReference type="NCBI Taxonomy" id="2676140"/>
    <lineage>
        <taxon>Bacteria</taxon>
        <taxon>Bacillati</taxon>
        <taxon>Cyanobacteriota</taxon>
        <taxon>Cyanophyceae</taxon>
        <taxon>Oscillatoriophycideae</taxon>
        <taxon>Chroococcales</taxon>
        <taxon>Geminocystaceae</taxon>
        <taxon>Cyanobacterium</taxon>
    </lineage>
</organism>
<dbReference type="GO" id="GO:0019305">
    <property type="term" value="P:dTDP-rhamnose biosynthetic process"/>
    <property type="evidence" value="ECO:0007669"/>
    <property type="project" value="UniProtKB-UniRule"/>
</dbReference>
<dbReference type="InterPro" id="IPR011051">
    <property type="entry name" value="RmlC_Cupin_sf"/>
</dbReference>
<evidence type="ECO:0000256" key="2">
    <source>
        <dbReference type="PIRSR" id="PIRSR600888-3"/>
    </source>
</evidence>
<comment type="subunit">
    <text evidence="3">Homodimer.</text>
</comment>
<dbReference type="PANTHER" id="PTHR21047">
    <property type="entry name" value="DTDP-6-DEOXY-D-GLUCOSE-3,5 EPIMERASE"/>
    <property type="match status" value="1"/>
</dbReference>
<gene>
    <name evidence="4" type="primary">rfbC</name>
    <name evidence="4" type="ORF">GGC33_13015</name>
</gene>
<accession>A0A844GUR8</accession>
<comment type="similarity">
    <text evidence="3">Belongs to the dTDP-4-dehydrorhamnose 3,5-epimerase family.</text>
</comment>
<comment type="pathway">
    <text evidence="3">Carbohydrate biosynthesis; dTDP-L-rhamnose biosynthesis.</text>
</comment>
<comment type="catalytic activity">
    <reaction evidence="3">
        <text>dTDP-4-dehydro-6-deoxy-alpha-D-glucose = dTDP-4-dehydro-beta-L-rhamnose</text>
        <dbReference type="Rhea" id="RHEA:16969"/>
        <dbReference type="ChEBI" id="CHEBI:57649"/>
        <dbReference type="ChEBI" id="CHEBI:62830"/>
        <dbReference type="EC" id="5.1.3.13"/>
    </reaction>
</comment>
<protein>
    <recommendedName>
        <fullName evidence="3">dTDP-4-dehydrorhamnose 3,5-epimerase</fullName>
        <ecNumber evidence="3">5.1.3.13</ecNumber>
    </recommendedName>
    <alternativeName>
        <fullName evidence="3">Thymidine diphospho-4-keto-rhamnose 3,5-epimerase</fullName>
    </alternativeName>
</protein>
<dbReference type="AlphaFoldDB" id="A0A844GUR8"/>
<dbReference type="UniPathway" id="UPA00124"/>
<reference evidence="4 5" key="1">
    <citation type="submission" date="2019-11" db="EMBL/GenBank/DDBJ databases">
        <title>Isolation of a new High Light Tolerant Cyanobacteria.</title>
        <authorList>
            <person name="Dobson Z."/>
            <person name="Vaughn N."/>
            <person name="Vaughn M."/>
            <person name="Fromme P."/>
            <person name="Mazor Y."/>
        </authorList>
    </citation>
    <scope>NUCLEOTIDE SEQUENCE [LARGE SCALE GENOMIC DNA]</scope>
    <source>
        <strain evidence="4 5">0216</strain>
    </source>
</reference>
<dbReference type="GO" id="GO:0000271">
    <property type="term" value="P:polysaccharide biosynthetic process"/>
    <property type="evidence" value="ECO:0007669"/>
    <property type="project" value="TreeGrafter"/>
</dbReference>
<feature type="active site" description="Proton donor" evidence="1">
    <location>
        <position position="131"/>
    </location>
</feature>
<dbReference type="PANTHER" id="PTHR21047:SF2">
    <property type="entry name" value="THYMIDINE DIPHOSPHO-4-KETO-RHAMNOSE 3,5-EPIMERASE"/>
    <property type="match status" value="1"/>
</dbReference>
<keyword evidence="3 4" id="KW-0413">Isomerase</keyword>
<feature type="active site" description="Proton acceptor" evidence="1">
    <location>
        <position position="62"/>
    </location>
</feature>
<evidence type="ECO:0000256" key="3">
    <source>
        <dbReference type="RuleBase" id="RU364069"/>
    </source>
</evidence>
<evidence type="ECO:0000313" key="5">
    <source>
        <dbReference type="Proteomes" id="UP000437131"/>
    </source>
</evidence>
<sequence length="182" mass="21219">MEIITTEIPEVFIIQPKVFQDDRGFFYESFNARTFQEKTGLNPNFVQDNHSHSQRNVLRGLHYQIQQKQAKLVRVINGEILDVAVDIRKSSPTFKQWVAVKLSAENQKQLWIPEGFAHGFLVLSETADVLYKTNNFYSSQHDRSIRWNDPEINLNWNLKETPILSEKDKNAPLLKEAEIFSN</sequence>
<evidence type="ECO:0000313" key="4">
    <source>
        <dbReference type="EMBL" id="MTF39840.1"/>
    </source>
</evidence>
<dbReference type="InterPro" id="IPR014710">
    <property type="entry name" value="RmlC-like_jellyroll"/>
</dbReference>
<dbReference type="RefSeq" id="WP_099435549.1">
    <property type="nucleotide sequence ID" value="NZ_WMIA01000017.1"/>
</dbReference>
<comment type="function">
    <text evidence="3">Catalyzes the epimerization of the C3' and C5'positions of dTDP-6-deoxy-D-xylo-4-hexulose, forming dTDP-6-deoxy-L-lyxo-4-hexulose.</text>
</comment>
<dbReference type="SUPFAM" id="SSF51182">
    <property type="entry name" value="RmlC-like cupins"/>
    <property type="match status" value="1"/>
</dbReference>
<dbReference type="EMBL" id="WMIA01000017">
    <property type="protein sequence ID" value="MTF39840.1"/>
    <property type="molecule type" value="Genomic_DNA"/>
</dbReference>
<comment type="caution">
    <text evidence="4">The sequence shown here is derived from an EMBL/GenBank/DDBJ whole genome shotgun (WGS) entry which is preliminary data.</text>
</comment>
<feature type="site" description="Participates in a stacking interaction with the thymidine ring of dTDP-4-oxo-6-deoxyglucose" evidence="2">
    <location>
        <position position="137"/>
    </location>
</feature>
<dbReference type="EC" id="5.1.3.13" evidence="3"/>
<dbReference type="NCBIfam" id="TIGR01221">
    <property type="entry name" value="rmlC"/>
    <property type="match status" value="1"/>
</dbReference>